<accession>A0AAJ0BG61</accession>
<comment type="caution">
    <text evidence="1">The sequence shown here is derived from an EMBL/GenBank/DDBJ whole genome shotgun (WGS) entry which is preliminary data.</text>
</comment>
<reference evidence="1" key="1">
    <citation type="submission" date="2023-06" db="EMBL/GenBank/DDBJ databases">
        <title>Genome-scale phylogeny and comparative genomics of the fungal order Sordariales.</title>
        <authorList>
            <consortium name="Lawrence Berkeley National Laboratory"/>
            <person name="Hensen N."/>
            <person name="Bonometti L."/>
            <person name="Westerberg I."/>
            <person name="Brannstrom I.O."/>
            <person name="Guillou S."/>
            <person name="Cros-Aarteil S."/>
            <person name="Calhoun S."/>
            <person name="Haridas S."/>
            <person name="Kuo A."/>
            <person name="Mondo S."/>
            <person name="Pangilinan J."/>
            <person name="Riley R."/>
            <person name="Labutti K."/>
            <person name="Andreopoulos B."/>
            <person name="Lipzen A."/>
            <person name="Chen C."/>
            <person name="Yanf M."/>
            <person name="Daum C."/>
            <person name="Ng V."/>
            <person name="Clum A."/>
            <person name="Steindorff A."/>
            <person name="Ohm R."/>
            <person name="Martin F."/>
            <person name="Silar P."/>
            <person name="Natvig D."/>
            <person name="Lalanne C."/>
            <person name="Gautier V."/>
            <person name="Ament-Velasquez S.L."/>
            <person name="Kruys A."/>
            <person name="Hutchinson M.I."/>
            <person name="Powell A.J."/>
            <person name="Barry K."/>
            <person name="Miller A.N."/>
            <person name="Grigoriev I.V."/>
            <person name="Debuchy R."/>
            <person name="Gladieux P."/>
            <person name="Thoren M.H."/>
            <person name="Johannesson H."/>
        </authorList>
    </citation>
    <scope>NUCLEOTIDE SEQUENCE</scope>
    <source>
        <strain evidence="1">PSN4</strain>
    </source>
</reference>
<gene>
    <name evidence="1" type="ORF">QBC47DRAFT_379442</name>
</gene>
<keyword evidence="2" id="KW-1185">Reference proteome</keyword>
<evidence type="ECO:0000313" key="2">
    <source>
        <dbReference type="Proteomes" id="UP001239445"/>
    </source>
</evidence>
<protein>
    <submittedName>
        <fullName evidence="1">Uncharacterized protein</fullName>
    </submittedName>
</protein>
<dbReference type="AlphaFoldDB" id="A0AAJ0BG61"/>
<dbReference type="EMBL" id="MU839832">
    <property type="protein sequence ID" value="KAK1756217.1"/>
    <property type="molecule type" value="Genomic_DNA"/>
</dbReference>
<name>A0AAJ0BG61_9PEZI</name>
<dbReference type="Proteomes" id="UP001239445">
    <property type="component" value="Unassembled WGS sequence"/>
</dbReference>
<proteinExistence type="predicted"/>
<dbReference type="GO" id="GO:0005975">
    <property type="term" value="P:carbohydrate metabolic process"/>
    <property type="evidence" value="ECO:0007669"/>
    <property type="project" value="InterPro"/>
</dbReference>
<organism evidence="1 2">
    <name type="scientific">Echria macrotheca</name>
    <dbReference type="NCBI Taxonomy" id="438768"/>
    <lineage>
        <taxon>Eukaryota</taxon>
        <taxon>Fungi</taxon>
        <taxon>Dikarya</taxon>
        <taxon>Ascomycota</taxon>
        <taxon>Pezizomycotina</taxon>
        <taxon>Sordariomycetes</taxon>
        <taxon>Sordariomycetidae</taxon>
        <taxon>Sordariales</taxon>
        <taxon>Schizotheciaceae</taxon>
        <taxon>Echria</taxon>
    </lineage>
</organism>
<sequence length="371" mass="41046">MLLRRIPQFLRKSMASAKDIQRFKEATRLVYGPLENITEESATTWTPPDNPGAGGHRGRYLWTDAFGVVNFITLAKETSSPVYLTLAERLVSTVHDVLGRTRDGTARLPLATDAEPLKGGLRIGKMEAHGSDCDGQYHHYLTLWMFALNRLAIATGEIEYNQQAIQLAKAIHHHFVRRKPGGGALGMVWKVSTDLETVLVPSEGHLDAATGFVVCRLLQRTAEQLGGDPRVLEEEIGDYRRLAMREGKLKASFDPLDLGMGLWMAHFFRDETWAATLGGQSLETALVVLDGGRGVMAQSAARRLAFREFGMCLGLKCWGVDGELRSRLQAVIDFWQEFVEDATDEDLRPITVVMYAAALVPGAFVDGFLGE</sequence>
<evidence type="ECO:0000313" key="1">
    <source>
        <dbReference type="EMBL" id="KAK1756217.1"/>
    </source>
</evidence>
<dbReference type="SUPFAM" id="SSF48208">
    <property type="entry name" value="Six-hairpin glycosidases"/>
    <property type="match status" value="1"/>
</dbReference>
<dbReference type="InterPro" id="IPR008928">
    <property type="entry name" value="6-hairpin_glycosidase_sf"/>
</dbReference>